<dbReference type="InterPro" id="IPR038610">
    <property type="entry name" value="FliK-like_C_sf"/>
</dbReference>
<protein>
    <submittedName>
        <fullName evidence="3">Flagellar hook-length control protein FliK</fullName>
    </submittedName>
</protein>
<feature type="domain" description="Flagellar hook-length control protein-like C-terminal" evidence="2">
    <location>
        <begin position="319"/>
        <end position="391"/>
    </location>
</feature>
<evidence type="ECO:0000256" key="1">
    <source>
        <dbReference type="SAM" id="MobiDB-lite"/>
    </source>
</evidence>
<feature type="compositionally biased region" description="Polar residues" evidence="1">
    <location>
        <begin position="1"/>
        <end position="14"/>
    </location>
</feature>
<evidence type="ECO:0000313" key="3">
    <source>
        <dbReference type="EMBL" id="SIS90576.1"/>
    </source>
</evidence>
<dbReference type="RefSeq" id="WP_076347169.1">
    <property type="nucleotide sequence ID" value="NZ_FTOO01000006.1"/>
</dbReference>
<proteinExistence type="predicted"/>
<dbReference type="AlphaFoldDB" id="A0A1N7MWV6"/>
<dbReference type="EMBL" id="FTOO01000006">
    <property type="protein sequence ID" value="SIS90576.1"/>
    <property type="molecule type" value="Genomic_DNA"/>
</dbReference>
<dbReference type="Proteomes" id="UP000186156">
    <property type="component" value="Unassembled WGS sequence"/>
</dbReference>
<name>A0A1N7MWV6_9BACL</name>
<reference evidence="4" key="1">
    <citation type="submission" date="2017-01" db="EMBL/GenBank/DDBJ databases">
        <authorList>
            <person name="Varghese N."/>
            <person name="Submissions S."/>
        </authorList>
    </citation>
    <scope>NUCLEOTIDE SEQUENCE [LARGE SCALE GENOMIC DNA]</scope>
    <source>
        <strain evidence="4">DSM 16176</strain>
    </source>
</reference>
<dbReference type="OrthoDB" id="2376026at2"/>
<accession>A0A1N7MWV6</accession>
<feature type="compositionally biased region" description="Polar residues" evidence="1">
    <location>
        <begin position="275"/>
        <end position="303"/>
    </location>
</feature>
<feature type="region of interest" description="Disordered" evidence="1">
    <location>
        <begin position="1"/>
        <end position="28"/>
    </location>
</feature>
<keyword evidence="3" id="KW-0282">Flagellum</keyword>
<feature type="region of interest" description="Disordered" evidence="1">
    <location>
        <begin position="51"/>
        <end position="88"/>
    </location>
</feature>
<dbReference type="STRING" id="252246.SAMN05421799_106186"/>
<evidence type="ECO:0000259" key="2">
    <source>
        <dbReference type="Pfam" id="PF02120"/>
    </source>
</evidence>
<dbReference type="Pfam" id="PF02120">
    <property type="entry name" value="Flg_hook"/>
    <property type="match status" value="1"/>
</dbReference>
<evidence type="ECO:0000313" key="4">
    <source>
        <dbReference type="Proteomes" id="UP000186156"/>
    </source>
</evidence>
<organism evidence="3 4">
    <name type="scientific">Alicyclobacillus vulcanalis</name>
    <dbReference type="NCBI Taxonomy" id="252246"/>
    <lineage>
        <taxon>Bacteria</taxon>
        <taxon>Bacillati</taxon>
        <taxon>Bacillota</taxon>
        <taxon>Bacilli</taxon>
        <taxon>Bacillales</taxon>
        <taxon>Alicyclobacillaceae</taxon>
        <taxon>Alicyclobacillus</taxon>
    </lineage>
</organism>
<sequence length="441" mass="44650">MDVTQISASPSPTSRVGEGDKRPQKNSSAIDLAELWSAILAQASAITPLSTLTPQAGDGKGAPSDNSGDEASLRGVREPSAARAAEGASDASVKLVSVKLVQDAAVSMPAKRAQADPNTRAAMPQARAFLDTEPGISVGSAAEWTTPTEARAQARIAEASLTADKGLGPSGAPNGVQKVPMTADARDIQTIARVSGQVSDLLMGAGQVSSASGRGDGVARDASTLGMGVQGQASATKVRHDRRTEDLATASQSGRPSVGGETSSHLQPMAALHQPTASESTGQAASPTVGSATGKPSGSTTLHSLGDELRAWVTSGGTEAKTLTVALEPKELGSVQVVLHHSAAGLEIQLVASTSAGAQQLAAEIPALMNQMVEGGLSVRELSVGLAASDQEKQSQGQGRERGDHVVAGLAGARGSATSRLARAGYDGERAYPMSLMNLYA</sequence>
<dbReference type="CDD" id="cd17470">
    <property type="entry name" value="T3SS_Flik_C"/>
    <property type="match status" value="1"/>
</dbReference>
<feature type="region of interest" description="Disordered" evidence="1">
    <location>
        <begin position="207"/>
        <end position="303"/>
    </location>
</feature>
<gene>
    <name evidence="3" type="ORF">SAMN05421799_106186</name>
</gene>
<keyword evidence="3" id="KW-0969">Cilium</keyword>
<keyword evidence="4" id="KW-1185">Reference proteome</keyword>
<dbReference type="Gene3D" id="3.30.750.140">
    <property type="match status" value="1"/>
</dbReference>
<feature type="compositionally biased region" description="Polar residues" evidence="1">
    <location>
        <begin position="249"/>
        <end position="266"/>
    </location>
</feature>
<keyword evidence="3" id="KW-0966">Cell projection</keyword>
<dbReference type="InterPro" id="IPR021136">
    <property type="entry name" value="Flagellar_hook_control-like_C"/>
</dbReference>